<evidence type="ECO:0000256" key="3">
    <source>
        <dbReference type="ARBA" id="ARBA00019052"/>
    </source>
</evidence>
<comment type="subcellular location">
    <subcellularLocation>
        <location evidence="1">Nucleus speckle</location>
    </subcellularLocation>
</comment>
<dbReference type="Gene3D" id="1.10.30.10">
    <property type="entry name" value="High mobility group box domain"/>
    <property type="match status" value="1"/>
</dbReference>
<dbReference type="GO" id="GO:0030154">
    <property type="term" value="P:cell differentiation"/>
    <property type="evidence" value="ECO:0007669"/>
    <property type="project" value="UniProtKB-KW"/>
</dbReference>
<evidence type="ECO:0000259" key="13">
    <source>
        <dbReference type="PROSITE" id="PS50118"/>
    </source>
</evidence>
<keyword evidence="15" id="KW-1185">Reference proteome</keyword>
<dbReference type="Pfam" id="PF00505">
    <property type="entry name" value="HMG_box"/>
    <property type="match status" value="1"/>
</dbReference>
<keyword evidence="9" id="KW-0804">Transcription</keyword>
<gene>
    <name evidence="14" type="ORF">HHI36_004680</name>
</gene>
<feature type="non-terminal residue" evidence="14">
    <location>
        <position position="84"/>
    </location>
</feature>
<protein>
    <recommendedName>
        <fullName evidence="3">Sex-determining region Y protein</fullName>
    </recommendedName>
    <alternativeName>
        <fullName evidence="10">Testis-determining factor</fullName>
    </alternativeName>
</protein>
<accession>A0ABD2NSU9</accession>
<evidence type="ECO:0000256" key="12">
    <source>
        <dbReference type="PROSITE-ProRule" id="PRU00267"/>
    </source>
</evidence>
<evidence type="ECO:0000313" key="15">
    <source>
        <dbReference type="Proteomes" id="UP001516400"/>
    </source>
</evidence>
<evidence type="ECO:0000256" key="2">
    <source>
        <dbReference type="ARBA" id="ARBA00005998"/>
    </source>
</evidence>
<dbReference type="GO" id="GO:0003677">
    <property type="term" value="F:DNA binding"/>
    <property type="evidence" value="ECO:0007669"/>
    <property type="project" value="UniProtKB-UniRule"/>
</dbReference>
<dbReference type="EMBL" id="JABFTP020000144">
    <property type="protein sequence ID" value="KAL3281471.1"/>
    <property type="molecule type" value="Genomic_DNA"/>
</dbReference>
<keyword evidence="7 12" id="KW-0238">DNA-binding</keyword>
<dbReference type="SMART" id="SM00398">
    <property type="entry name" value="HMG"/>
    <property type="match status" value="1"/>
</dbReference>
<dbReference type="GO" id="GO:0006357">
    <property type="term" value="P:regulation of transcription by RNA polymerase II"/>
    <property type="evidence" value="ECO:0007669"/>
    <property type="project" value="UniProtKB-ARBA"/>
</dbReference>
<feature type="domain" description="HMG box" evidence="13">
    <location>
        <begin position="19"/>
        <end position="84"/>
    </location>
</feature>
<evidence type="ECO:0000256" key="8">
    <source>
        <dbReference type="ARBA" id="ARBA00023159"/>
    </source>
</evidence>
<evidence type="ECO:0000256" key="6">
    <source>
        <dbReference type="ARBA" id="ARBA00022928"/>
    </source>
</evidence>
<dbReference type="GO" id="GO:0016607">
    <property type="term" value="C:nuclear speck"/>
    <property type="evidence" value="ECO:0007669"/>
    <property type="project" value="UniProtKB-SubCell"/>
</dbReference>
<evidence type="ECO:0000313" key="14">
    <source>
        <dbReference type="EMBL" id="KAL3281471.1"/>
    </source>
</evidence>
<dbReference type="GO" id="GO:0005516">
    <property type="term" value="F:calmodulin binding"/>
    <property type="evidence" value="ECO:0007669"/>
    <property type="project" value="UniProtKB-KW"/>
</dbReference>
<dbReference type="PANTHER" id="PTHR10270">
    <property type="entry name" value="SOX TRANSCRIPTION FACTOR"/>
    <property type="match status" value="1"/>
</dbReference>
<evidence type="ECO:0000256" key="7">
    <source>
        <dbReference type="ARBA" id="ARBA00023125"/>
    </source>
</evidence>
<comment type="caution">
    <text evidence="14">The sequence shown here is derived from an EMBL/GenBank/DDBJ whole genome shotgun (WGS) entry which is preliminary data.</text>
</comment>
<keyword evidence="8" id="KW-0010">Activator</keyword>
<dbReference type="PANTHER" id="PTHR10270:SF161">
    <property type="entry name" value="SEX-DETERMINING REGION Y PROTEIN"/>
    <property type="match status" value="1"/>
</dbReference>
<keyword evidence="5" id="KW-0112">Calmodulin-binding</keyword>
<dbReference type="InterPro" id="IPR009071">
    <property type="entry name" value="HMG_box_dom"/>
</dbReference>
<evidence type="ECO:0000256" key="1">
    <source>
        <dbReference type="ARBA" id="ARBA00004324"/>
    </source>
</evidence>
<evidence type="ECO:0000256" key="4">
    <source>
        <dbReference type="ARBA" id="ARBA00022782"/>
    </source>
</evidence>
<comment type="similarity">
    <text evidence="2">Belongs to the SRY family.</text>
</comment>
<dbReference type="AlphaFoldDB" id="A0ABD2NSU9"/>
<evidence type="ECO:0000256" key="11">
    <source>
        <dbReference type="ARBA" id="ARBA00045821"/>
    </source>
</evidence>
<dbReference type="InterPro" id="IPR050140">
    <property type="entry name" value="SRY-related_HMG-box_TF-like"/>
</dbReference>
<evidence type="ECO:0000256" key="10">
    <source>
        <dbReference type="ARBA" id="ARBA00032498"/>
    </source>
</evidence>
<evidence type="ECO:0000256" key="5">
    <source>
        <dbReference type="ARBA" id="ARBA00022860"/>
    </source>
</evidence>
<keyword evidence="4" id="KW-0221">Differentiation</keyword>
<reference evidence="14 15" key="1">
    <citation type="journal article" date="2021" name="BMC Biol.">
        <title>Horizontally acquired antibacterial genes associated with adaptive radiation of ladybird beetles.</title>
        <authorList>
            <person name="Li H.S."/>
            <person name="Tang X.F."/>
            <person name="Huang Y.H."/>
            <person name="Xu Z.Y."/>
            <person name="Chen M.L."/>
            <person name="Du X.Y."/>
            <person name="Qiu B.Y."/>
            <person name="Chen P.T."/>
            <person name="Zhang W."/>
            <person name="Slipinski A."/>
            <person name="Escalona H.E."/>
            <person name="Waterhouse R.M."/>
            <person name="Zwick A."/>
            <person name="Pang H."/>
        </authorList>
    </citation>
    <scope>NUCLEOTIDE SEQUENCE [LARGE SCALE GENOMIC DNA]</scope>
    <source>
        <strain evidence="14">SYSU2018</strain>
    </source>
</reference>
<comment type="function">
    <text evidence="11">Transcriptional regulator that controls a genetic switch in male development. It is necessary and sufficient for initiating male sex determination by directing the development of supporting cell precursors (pre-Sertoli cells) as Sertoli rather than granulosa cells. Involved in different aspects of gene regulation including promoter activation or repression. Binds to the DNA consensus sequence 5'-[AT]AACAA[AT]-3'. SRY HMG box recognizes DNA by partial intercalation in the minor groove and promotes DNA bending. Also involved in pre-mRNA splicing. In male adult brain involved in the maintenance of motor functions of dopaminergic neurons.</text>
</comment>
<dbReference type="InterPro" id="IPR036910">
    <property type="entry name" value="HMG_box_dom_sf"/>
</dbReference>
<sequence length="84" mass="9855">MNCFTKQDNEVQNLAVKKIPRPPNAFMLFANANRKIMAQKHPTESNKDISKRLGSSWKTLDTDEKNKYFDKAKEIDSEHKRKYP</sequence>
<feature type="DNA-binding region" description="HMG box" evidence="12">
    <location>
        <begin position="19"/>
        <end position="84"/>
    </location>
</feature>
<dbReference type="Proteomes" id="UP001516400">
    <property type="component" value="Unassembled WGS sequence"/>
</dbReference>
<evidence type="ECO:0000256" key="9">
    <source>
        <dbReference type="ARBA" id="ARBA00023163"/>
    </source>
</evidence>
<name>A0ABD2NSU9_9CUCU</name>
<dbReference type="GO" id="GO:0007548">
    <property type="term" value="P:sex differentiation"/>
    <property type="evidence" value="ECO:0007669"/>
    <property type="project" value="UniProtKB-KW"/>
</dbReference>
<proteinExistence type="inferred from homology"/>
<organism evidence="14 15">
    <name type="scientific">Cryptolaemus montrouzieri</name>
    <dbReference type="NCBI Taxonomy" id="559131"/>
    <lineage>
        <taxon>Eukaryota</taxon>
        <taxon>Metazoa</taxon>
        <taxon>Ecdysozoa</taxon>
        <taxon>Arthropoda</taxon>
        <taxon>Hexapoda</taxon>
        <taxon>Insecta</taxon>
        <taxon>Pterygota</taxon>
        <taxon>Neoptera</taxon>
        <taxon>Endopterygota</taxon>
        <taxon>Coleoptera</taxon>
        <taxon>Polyphaga</taxon>
        <taxon>Cucujiformia</taxon>
        <taxon>Coccinelloidea</taxon>
        <taxon>Coccinellidae</taxon>
        <taxon>Scymninae</taxon>
        <taxon>Scymnini</taxon>
        <taxon>Cryptolaemus</taxon>
    </lineage>
</organism>
<dbReference type="SUPFAM" id="SSF47095">
    <property type="entry name" value="HMG-box"/>
    <property type="match status" value="1"/>
</dbReference>
<keyword evidence="6" id="KW-0726">Sexual differentiation</keyword>
<keyword evidence="12" id="KW-0539">Nucleus</keyword>
<dbReference type="PROSITE" id="PS50118">
    <property type="entry name" value="HMG_BOX_2"/>
    <property type="match status" value="1"/>
</dbReference>